<sequence length="135" mass="16006">MALVHYNGHIMKDQNMCSIYVSEISSYVRLNNYMTLSFFKRTILNLFTVSDGKSYTVDLCYRYPVTMNNEFKICYRSMRIEDDNDVGSVIAYAKKYEADVQFEIMAFIREYNNDAPTNMIWEFMEKELNDSLNIE</sequence>
<keyword evidence="2" id="KW-1185">Reference proteome</keyword>
<organism evidence="1 2">
    <name type="scientific">Vigna unguiculata</name>
    <name type="common">Cowpea</name>
    <dbReference type="NCBI Taxonomy" id="3917"/>
    <lineage>
        <taxon>Eukaryota</taxon>
        <taxon>Viridiplantae</taxon>
        <taxon>Streptophyta</taxon>
        <taxon>Embryophyta</taxon>
        <taxon>Tracheophyta</taxon>
        <taxon>Spermatophyta</taxon>
        <taxon>Magnoliopsida</taxon>
        <taxon>eudicotyledons</taxon>
        <taxon>Gunneridae</taxon>
        <taxon>Pentapetalae</taxon>
        <taxon>rosids</taxon>
        <taxon>fabids</taxon>
        <taxon>Fabales</taxon>
        <taxon>Fabaceae</taxon>
        <taxon>Papilionoideae</taxon>
        <taxon>50 kb inversion clade</taxon>
        <taxon>NPAAA clade</taxon>
        <taxon>indigoferoid/millettioid clade</taxon>
        <taxon>Phaseoleae</taxon>
        <taxon>Vigna</taxon>
    </lineage>
</organism>
<evidence type="ECO:0000313" key="2">
    <source>
        <dbReference type="Proteomes" id="UP000501690"/>
    </source>
</evidence>
<dbReference type="AlphaFoldDB" id="A0A4D6LB32"/>
<dbReference type="Proteomes" id="UP000501690">
    <property type="component" value="Linkage Group LG3"/>
</dbReference>
<evidence type="ECO:0000313" key="1">
    <source>
        <dbReference type="EMBL" id="QCD85604.1"/>
    </source>
</evidence>
<reference evidence="1 2" key="1">
    <citation type="submission" date="2019-04" db="EMBL/GenBank/DDBJ databases">
        <title>An improved genome assembly and genetic linkage map for asparagus bean, Vigna unguiculata ssp. sesquipedialis.</title>
        <authorList>
            <person name="Xia Q."/>
            <person name="Zhang R."/>
            <person name="Dong Y."/>
        </authorList>
    </citation>
    <scope>NUCLEOTIDE SEQUENCE [LARGE SCALE GENOMIC DNA]</scope>
    <source>
        <tissue evidence="1">Leaf</tissue>
    </source>
</reference>
<name>A0A4D6LB32_VIGUN</name>
<dbReference type="EMBL" id="CP039347">
    <property type="protein sequence ID" value="QCD85604.1"/>
    <property type="molecule type" value="Genomic_DNA"/>
</dbReference>
<accession>A0A4D6LB32</accession>
<proteinExistence type="predicted"/>
<gene>
    <name evidence="1" type="ORF">DEO72_LG3g123</name>
</gene>
<protein>
    <submittedName>
        <fullName evidence="1">Uncharacterized protein</fullName>
    </submittedName>
</protein>